<dbReference type="GO" id="GO:0022625">
    <property type="term" value="C:cytosolic large ribosomal subunit"/>
    <property type="evidence" value="ECO:0007669"/>
    <property type="project" value="TreeGrafter"/>
</dbReference>
<comment type="caution">
    <text evidence="5">The sequence shown here is derived from an EMBL/GenBank/DDBJ whole genome shotgun (WGS) entry which is preliminary data.</text>
</comment>
<protein>
    <recommendedName>
        <fullName evidence="4">60S ribosomal protein L32</fullName>
    </recommendedName>
</protein>
<keyword evidence="3" id="KW-0687">Ribonucleoprotein</keyword>
<dbReference type="SUPFAM" id="SSF52042">
    <property type="entry name" value="Ribosomal protein L32e"/>
    <property type="match status" value="1"/>
</dbReference>
<feature type="non-terminal residue" evidence="5">
    <location>
        <position position="1"/>
    </location>
</feature>
<accession>A0A5N3VDQ8</accession>
<name>A0A5N3VDQ8_MUNMU</name>
<dbReference type="SMART" id="SM01393">
    <property type="entry name" value="Ribosomal_L32e"/>
    <property type="match status" value="1"/>
</dbReference>
<comment type="similarity">
    <text evidence="1">Belongs to the eukaryotic ribosomal protein eL32 family.</text>
</comment>
<dbReference type="InterPro" id="IPR001515">
    <property type="entry name" value="Ribosomal_eL32"/>
</dbReference>
<dbReference type="EMBL" id="VCEA01000002">
    <property type="protein sequence ID" value="KAB0347208.1"/>
    <property type="molecule type" value="Genomic_DNA"/>
</dbReference>
<evidence type="ECO:0000256" key="3">
    <source>
        <dbReference type="ARBA" id="ARBA00023274"/>
    </source>
</evidence>
<dbReference type="AlphaFoldDB" id="A0A5N3VDQ8"/>
<evidence type="ECO:0000313" key="5">
    <source>
        <dbReference type="EMBL" id="KAB0347208.1"/>
    </source>
</evidence>
<sequence length="103" mass="12180">VKKKKKKERERERDFVKSMARDLDVQYGYGSNKKTQRLWPSDFQKFLVHNLKELEVLLMCNIFHNPKAFVERAALLAIRVCNPNARLRSKENEERATAQLCLC</sequence>
<dbReference type="Pfam" id="PF01655">
    <property type="entry name" value="Ribosomal_L32e"/>
    <property type="match status" value="1"/>
</dbReference>
<evidence type="ECO:0000256" key="4">
    <source>
        <dbReference type="ARBA" id="ARBA00035335"/>
    </source>
</evidence>
<dbReference type="GO" id="GO:0003735">
    <property type="term" value="F:structural constituent of ribosome"/>
    <property type="evidence" value="ECO:0007669"/>
    <property type="project" value="InterPro"/>
</dbReference>
<gene>
    <name evidence="5" type="ORF">FD754_012065</name>
</gene>
<keyword evidence="6" id="KW-1185">Reference proteome</keyword>
<evidence type="ECO:0000256" key="2">
    <source>
        <dbReference type="ARBA" id="ARBA00022980"/>
    </source>
</evidence>
<proteinExistence type="inferred from homology"/>
<dbReference type="GO" id="GO:0006412">
    <property type="term" value="P:translation"/>
    <property type="evidence" value="ECO:0007669"/>
    <property type="project" value="InterPro"/>
</dbReference>
<organism evidence="5 6">
    <name type="scientific">Muntiacus muntjak</name>
    <name type="common">Barking deer</name>
    <name type="synonym">Indian muntjac</name>
    <dbReference type="NCBI Taxonomy" id="9888"/>
    <lineage>
        <taxon>Eukaryota</taxon>
        <taxon>Metazoa</taxon>
        <taxon>Chordata</taxon>
        <taxon>Craniata</taxon>
        <taxon>Vertebrata</taxon>
        <taxon>Euteleostomi</taxon>
        <taxon>Mammalia</taxon>
        <taxon>Eutheria</taxon>
        <taxon>Laurasiatheria</taxon>
        <taxon>Artiodactyla</taxon>
        <taxon>Ruminantia</taxon>
        <taxon>Pecora</taxon>
        <taxon>Cervidae</taxon>
        <taxon>Muntiacinae</taxon>
        <taxon>Muntiacus</taxon>
    </lineage>
</organism>
<dbReference type="PANTHER" id="PTHR23413:SF1">
    <property type="entry name" value="RIBOSOMAL PROTEIN L32"/>
    <property type="match status" value="1"/>
</dbReference>
<dbReference type="PANTHER" id="PTHR23413">
    <property type="entry name" value="60S RIBOSOMAL PROTEIN L32 AND DNA-DIRECTED RNA POLYMERASE II, SUBUNIT N"/>
    <property type="match status" value="1"/>
</dbReference>
<dbReference type="Proteomes" id="UP000326458">
    <property type="component" value="Unassembled WGS sequence"/>
</dbReference>
<evidence type="ECO:0000313" key="6">
    <source>
        <dbReference type="Proteomes" id="UP000326458"/>
    </source>
</evidence>
<evidence type="ECO:0000256" key="1">
    <source>
        <dbReference type="ARBA" id="ARBA00008431"/>
    </source>
</evidence>
<keyword evidence="2" id="KW-0689">Ribosomal protein</keyword>
<dbReference type="InterPro" id="IPR036351">
    <property type="entry name" value="Ribosomal_eL32_sf"/>
</dbReference>
<reference evidence="5 6" key="1">
    <citation type="submission" date="2019-06" db="EMBL/GenBank/DDBJ databases">
        <title>Discovery of a novel chromosome fission-fusion reversal in muntjac.</title>
        <authorList>
            <person name="Mudd A.B."/>
            <person name="Bredeson J.V."/>
            <person name="Baum R."/>
            <person name="Hockemeyer D."/>
            <person name="Rokhsar D.S."/>
        </authorList>
    </citation>
    <scope>NUCLEOTIDE SEQUENCE [LARGE SCALE GENOMIC DNA]</scope>
    <source>
        <strain evidence="5">UTSW_UCB_Mm</strain>
        <tissue evidence="5">Fibroblast cell line</tissue>
    </source>
</reference>